<protein>
    <recommendedName>
        <fullName evidence="4">Outer membrane protein beta-barrel domain-containing protein</fullName>
    </recommendedName>
</protein>
<organism evidence="2 3">
    <name type="scientific">Mucilaginibacter aquariorum</name>
    <dbReference type="NCBI Taxonomy" id="2967225"/>
    <lineage>
        <taxon>Bacteria</taxon>
        <taxon>Pseudomonadati</taxon>
        <taxon>Bacteroidota</taxon>
        <taxon>Sphingobacteriia</taxon>
        <taxon>Sphingobacteriales</taxon>
        <taxon>Sphingobacteriaceae</taxon>
        <taxon>Mucilaginibacter</taxon>
    </lineage>
</organism>
<name>A0ABT1T4R0_9SPHI</name>
<reference evidence="2 3" key="1">
    <citation type="submission" date="2022-07" db="EMBL/GenBank/DDBJ databases">
        <title>Mucilaginibacter sp. JC4.</title>
        <authorList>
            <person name="Le V."/>
            <person name="Ko S.-R."/>
            <person name="Ahn C.-Y."/>
            <person name="Oh H.-M."/>
        </authorList>
    </citation>
    <scope>NUCLEOTIDE SEQUENCE [LARGE SCALE GENOMIC DNA]</scope>
    <source>
        <strain evidence="2 3">JC4</strain>
    </source>
</reference>
<dbReference type="RefSeq" id="WP_256539762.1">
    <property type="nucleotide sequence ID" value="NZ_JANHOH010000003.1"/>
</dbReference>
<sequence>MPKPFTITILLIVIFKTGFAQQSATYPKVTGYFSILQPLVTYTNGNFTSNFGNVYVVGFPFGLNLLKSDSFGISFEIAPAIRTEKNISKVSTVLFHPGAMFRFKHDFTFIGRMAFETSGRFGVTPVFNQVIKKGKDASFFVSIPFPVRFGNDQPASVSTGLQLGVSF</sequence>
<evidence type="ECO:0000313" key="3">
    <source>
        <dbReference type="Proteomes" id="UP001204376"/>
    </source>
</evidence>
<gene>
    <name evidence="2" type="ORF">NPE20_16495</name>
</gene>
<evidence type="ECO:0000256" key="1">
    <source>
        <dbReference type="SAM" id="SignalP"/>
    </source>
</evidence>
<dbReference type="EMBL" id="JANHOH010000003">
    <property type="protein sequence ID" value="MCQ6959576.1"/>
    <property type="molecule type" value="Genomic_DNA"/>
</dbReference>
<keyword evidence="1" id="KW-0732">Signal</keyword>
<evidence type="ECO:0008006" key="4">
    <source>
        <dbReference type="Google" id="ProtNLM"/>
    </source>
</evidence>
<evidence type="ECO:0000313" key="2">
    <source>
        <dbReference type="EMBL" id="MCQ6959576.1"/>
    </source>
</evidence>
<comment type="caution">
    <text evidence="2">The sequence shown here is derived from an EMBL/GenBank/DDBJ whole genome shotgun (WGS) entry which is preliminary data.</text>
</comment>
<dbReference type="Proteomes" id="UP001204376">
    <property type="component" value="Unassembled WGS sequence"/>
</dbReference>
<accession>A0ABT1T4R0</accession>
<feature type="chain" id="PRO_5045213107" description="Outer membrane protein beta-barrel domain-containing protein" evidence="1">
    <location>
        <begin position="21"/>
        <end position="167"/>
    </location>
</feature>
<proteinExistence type="predicted"/>
<keyword evidence="3" id="KW-1185">Reference proteome</keyword>
<feature type="signal peptide" evidence="1">
    <location>
        <begin position="1"/>
        <end position="20"/>
    </location>
</feature>